<sequence>MNDITLRRARPEDAERLAHIGVATFIDSYVYDIEGDAIIAHCTRQHSREVYARYLADPACSVWLAEYAATRAPIGYAVNCSPDLPIPLQPGDVELKRIYVLSRFHGTGAGQRLMEAAIEDARQRGAPRLLLGTYEDNHRAIAFYRKAGFALAGTRQFQVGDKIYDDIVLAKPL</sequence>
<evidence type="ECO:0000256" key="1">
    <source>
        <dbReference type="ARBA" id="ARBA00022679"/>
    </source>
</evidence>
<dbReference type="GO" id="GO:0016747">
    <property type="term" value="F:acyltransferase activity, transferring groups other than amino-acyl groups"/>
    <property type="evidence" value="ECO:0007669"/>
    <property type="project" value="InterPro"/>
</dbReference>
<evidence type="ECO:0000313" key="5">
    <source>
        <dbReference type="Proteomes" id="UP000027100"/>
    </source>
</evidence>
<dbReference type="InterPro" id="IPR050832">
    <property type="entry name" value="Bact_Acetyltransf"/>
</dbReference>
<gene>
    <name evidence="4" type="ORF">HPO_15758</name>
</gene>
<proteinExistence type="predicted"/>
<name>A0A062V5R0_9PROT</name>
<protein>
    <submittedName>
        <fullName evidence="4">Acetyltransferase</fullName>
    </submittedName>
</protein>
<dbReference type="STRING" id="1280954.HPO_15758"/>
<dbReference type="SUPFAM" id="SSF55729">
    <property type="entry name" value="Acyl-CoA N-acyltransferases (Nat)"/>
    <property type="match status" value="1"/>
</dbReference>
<dbReference type="eggNOG" id="COG0456">
    <property type="taxonomic scope" value="Bacteria"/>
</dbReference>
<dbReference type="InterPro" id="IPR016181">
    <property type="entry name" value="Acyl_CoA_acyltransferase"/>
</dbReference>
<dbReference type="EMBL" id="ARYM01000022">
    <property type="protein sequence ID" value="KCZ97287.1"/>
    <property type="molecule type" value="Genomic_DNA"/>
</dbReference>
<dbReference type="PROSITE" id="PS51186">
    <property type="entry name" value="GNAT"/>
    <property type="match status" value="1"/>
</dbReference>
<keyword evidence="5" id="KW-1185">Reference proteome</keyword>
<accession>A0A062V5R0</accession>
<dbReference type="InterPro" id="IPR000182">
    <property type="entry name" value="GNAT_dom"/>
</dbReference>
<evidence type="ECO:0000256" key="2">
    <source>
        <dbReference type="ARBA" id="ARBA00023315"/>
    </source>
</evidence>
<comment type="caution">
    <text evidence="4">The sequence shown here is derived from an EMBL/GenBank/DDBJ whole genome shotgun (WGS) entry which is preliminary data.</text>
</comment>
<dbReference type="AlphaFoldDB" id="A0A062V5R0"/>
<dbReference type="RefSeq" id="WP_035600857.1">
    <property type="nucleotide sequence ID" value="NZ_ARYM01000022.1"/>
</dbReference>
<keyword evidence="2" id="KW-0012">Acyltransferase</keyword>
<evidence type="ECO:0000313" key="4">
    <source>
        <dbReference type="EMBL" id="KCZ97287.1"/>
    </source>
</evidence>
<dbReference type="OrthoDB" id="7205533at2"/>
<dbReference type="PATRIC" id="fig|1280954.3.peg.3184"/>
<reference evidence="4 5" key="1">
    <citation type="journal article" date="2014" name="Antonie Van Leeuwenhoek">
        <title>Hyphomonas beringensis sp. nov. and Hyphomonas chukchiensis sp. nov., isolated from surface seawater of the Bering Sea and Chukchi Sea.</title>
        <authorList>
            <person name="Li C."/>
            <person name="Lai Q."/>
            <person name="Li G."/>
            <person name="Dong C."/>
            <person name="Wang J."/>
            <person name="Liao Y."/>
            <person name="Shao Z."/>
        </authorList>
    </citation>
    <scope>NUCLEOTIDE SEQUENCE [LARGE SCALE GENOMIC DNA]</scope>
    <source>
        <strain evidence="4 5">PS728</strain>
    </source>
</reference>
<dbReference type="Gene3D" id="3.40.630.30">
    <property type="match status" value="1"/>
</dbReference>
<keyword evidence="1 4" id="KW-0808">Transferase</keyword>
<evidence type="ECO:0000259" key="3">
    <source>
        <dbReference type="PROSITE" id="PS51186"/>
    </source>
</evidence>
<dbReference type="Pfam" id="PF00583">
    <property type="entry name" value="Acetyltransf_1"/>
    <property type="match status" value="1"/>
</dbReference>
<organism evidence="4 5">
    <name type="scientific">Hyphomonas polymorpha PS728</name>
    <dbReference type="NCBI Taxonomy" id="1280954"/>
    <lineage>
        <taxon>Bacteria</taxon>
        <taxon>Pseudomonadati</taxon>
        <taxon>Pseudomonadota</taxon>
        <taxon>Alphaproteobacteria</taxon>
        <taxon>Hyphomonadales</taxon>
        <taxon>Hyphomonadaceae</taxon>
        <taxon>Hyphomonas</taxon>
    </lineage>
</organism>
<dbReference type="PANTHER" id="PTHR43877">
    <property type="entry name" value="AMINOALKYLPHOSPHONATE N-ACETYLTRANSFERASE-RELATED-RELATED"/>
    <property type="match status" value="1"/>
</dbReference>
<feature type="domain" description="N-acetyltransferase" evidence="3">
    <location>
        <begin position="4"/>
        <end position="173"/>
    </location>
</feature>
<dbReference type="CDD" id="cd04301">
    <property type="entry name" value="NAT_SF"/>
    <property type="match status" value="1"/>
</dbReference>
<dbReference type="Proteomes" id="UP000027100">
    <property type="component" value="Unassembled WGS sequence"/>
</dbReference>